<evidence type="ECO:0000256" key="8">
    <source>
        <dbReference type="SAM" id="MobiDB-lite"/>
    </source>
</evidence>
<evidence type="ECO:0000256" key="3">
    <source>
        <dbReference type="ARBA" id="ARBA00022692"/>
    </source>
</evidence>
<keyword evidence="1" id="KW-1003">Cell membrane</keyword>
<accession>A0A3G1KX77</accession>
<gene>
    <name evidence="9" type="ORF">DCMF_21515</name>
</gene>
<dbReference type="GO" id="GO:0030428">
    <property type="term" value="C:cell septum"/>
    <property type="evidence" value="ECO:0007669"/>
    <property type="project" value="TreeGrafter"/>
</dbReference>
<keyword evidence="3" id="KW-0812">Transmembrane</keyword>
<evidence type="ECO:0000256" key="2">
    <source>
        <dbReference type="ARBA" id="ARBA00022618"/>
    </source>
</evidence>
<keyword evidence="7" id="KW-0175">Coiled coil</keyword>
<dbReference type="PANTHER" id="PTHR37485">
    <property type="entry name" value="CELL DIVISION PROTEIN FTSB"/>
    <property type="match status" value="1"/>
</dbReference>
<keyword evidence="2" id="KW-0132">Cell division</keyword>
<evidence type="ECO:0008006" key="11">
    <source>
        <dbReference type="Google" id="ProtNLM"/>
    </source>
</evidence>
<dbReference type="InterPro" id="IPR007060">
    <property type="entry name" value="FtsL/DivIC"/>
</dbReference>
<keyword evidence="6" id="KW-0131">Cell cycle</keyword>
<dbReference type="GO" id="GO:0043093">
    <property type="term" value="P:FtsZ-dependent cytokinesis"/>
    <property type="evidence" value="ECO:0007669"/>
    <property type="project" value="TreeGrafter"/>
</dbReference>
<evidence type="ECO:0000313" key="9">
    <source>
        <dbReference type="EMBL" id="ATW26997.1"/>
    </source>
</evidence>
<evidence type="ECO:0000256" key="1">
    <source>
        <dbReference type="ARBA" id="ARBA00022475"/>
    </source>
</evidence>
<dbReference type="RefSeq" id="WP_148136327.1">
    <property type="nucleotide sequence ID" value="NZ_CP017634.1"/>
</dbReference>
<evidence type="ECO:0000256" key="7">
    <source>
        <dbReference type="SAM" id="Coils"/>
    </source>
</evidence>
<evidence type="ECO:0000256" key="4">
    <source>
        <dbReference type="ARBA" id="ARBA00022989"/>
    </source>
</evidence>
<organism evidence="9 10">
    <name type="scientific">Formimonas warabiya</name>
    <dbReference type="NCBI Taxonomy" id="1761012"/>
    <lineage>
        <taxon>Bacteria</taxon>
        <taxon>Bacillati</taxon>
        <taxon>Bacillota</taxon>
        <taxon>Clostridia</taxon>
        <taxon>Eubacteriales</taxon>
        <taxon>Peptococcaceae</taxon>
        <taxon>Candidatus Formimonas</taxon>
    </lineage>
</organism>
<reference evidence="9 10" key="1">
    <citation type="submission" date="2016-10" db="EMBL/GenBank/DDBJ databases">
        <title>Complete Genome Sequence of Peptococcaceae strain DCMF.</title>
        <authorList>
            <person name="Edwards R.J."/>
            <person name="Holland S.I."/>
            <person name="Deshpande N.P."/>
            <person name="Wong Y.K."/>
            <person name="Ertan H."/>
            <person name="Manefield M."/>
            <person name="Russell T.L."/>
            <person name="Lee M.J."/>
        </authorList>
    </citation>
    <scope>NUCLEOTIDE SEQUENCE [LARGE SCALE GENOMIC DNA]</scope>
    <source>
        <strain evidence="9 10">DCMF</strain>
    </source>
</reference>
<dbReference type="Pfam" id="PF04977">
    <property type="entry name" value="DivIC"/>
    <property type="match status" value="1"/>
</dbReference>
<dbReference type="OrthoDB" id="9815382at2"/>
<evidence type="ECO:0000256" key="5">
    <source>
        <dbReference type="ARBA" id="ARBA00023136"/>
    </source>
</evidence>
<dbReference type="KEGG" id="fwa:DCMF_21515"/>
<feature type="coiled-coil region" evidence="7">
    <location>
        <begin position="41"/>
        <end position="68"/>
    </location>
</feature>
<dbReference type="InterPro" id="IPR023081">
    <property type="entry name" value="Cell_div_FtsB"/>
</dbReference>
<keyword evidence="4" id="KW-1133">Transmembrane helix</keyword>
<evidence type="ECO:0000313" key="10">
    <source>
        <dbReference type="Proteomes" id="UP000323521"/>
    </source>
</evidence>
<name>A0A3G1KX77_FORW1</name>
<sequence length="111" mass="12840">MKIKNKYHIKKRFFVIFCVLSYVGICFGQQFYHIHTINQEIAGYVQEKNDLIREQKNLQQEINLLQNKSYIERIAREDLGLIKPGETLLVPGHPGDMPKAKSVGTVSDNIH</sequence>
<evidence type="ECO:0000256" key="6">
    <source>
        <dbReference type="ARBA" id="ARBA00023306"/>
    </source>
</evidence>
<dbReference type="AlphaFoldDB" id="A0A3G1KX77"/>
<keyword evidence="5" id="KW-0472">Membrane</keyword>
<dbReference type="EMBL" id="CP017634">
    <property type="protein sequence ID" value="ATW26997.1"/>
    <property type="molecule type" value="Genomic_DNA"/>
</dbReference>
<dbReference type="PANTHER" id="PTHR37485:SF1">
    <property type="entry name" value="CELL DIVISION PROTEIN FTSB"/>
    <property type="match status" value="1"/>
</dbReference>
<dbReference type="Proteomes" id="UP000323521">
    <property type="component" value="Chromosome"/>
</dbReference>
<keyword evidence="10" id="KW-1185">Reference proteome</keyword>
<feature type="region of interest" description="Disordered" evidence="8">
    <location>
        <begin position="92"/>
        <end position="111"/>
    </location>
</feature>
<proteinExistence type="predicted"/>
<protein>
    <recommendedName>
        <fullName evidence="11">Septum formation initiator family protein</fullName>
    </recommendedName>
</protein>